<dbReference type="SUPFAM" id="SSF48264">
    <property type="entry name" value="Cytochrome P450"/>
    <property type="match status" value="1"/>
</dbReference>
<evidence type="ECO:0000256" key="2">
    <source>
        <dbReference type="ARBA" id="ARBA00022723"/>
    </source>
</evidence>
<organism evidence="4 5">
    <name type="scientific">Stichopus japonicus</name>
    <name type="common">Sea cucumber</name>
    <dbReference type="NCBI Taxonomy" id="307972"/>
    <lineage>
        <taxon>Eukaryota</taxon>
        <taxon>Metazoa</taxon>
        <taxon>Echinodermata</taxon>
        <taxon>Eleutherozoa</taxon>
        <taxon>Echinozoa</taxon>
        <taxon>Holothuroidea</taxon>
        <taxon>Aspidochirotacea</taxon>
        <taxon>Aspidochirotida</taxon>
        <taxon>Stichopodidae</taxon>
        <taxon>Apostichopus</taxon>
    </lineage>
</organism>
<comment type="caution">
    <text evidence="4">The sequence shown here is derived from an EMBL/GenBank/DDBJ whole genome shotgun (WGS) entry which is preliminary data.</text>
</comment>
<dbReference type="Pfam" id="PF00067">
    <property type="entry name" value="p450"/>
    <property type="match status" value="1"/>
</dbReference>
<gene>
    <name evidence="4" type="ORF">BSL78_30201</name>
</gene>
<dbReference type="Gene3D" id="1.10.630.10">
    <property type="entry name" value="Cytochrome P450"/>
    <property type="match status" value="1"/>
</dbReference>
<dbReference type="STRING" id="307972.A0A2G8JB66"/>
<comment type="similarity">
    <text evidence="1">Belongs to the cytochrome P450 family.</text>
</comment>
<feature type="non-terminal residue" evidence="4">
    <location>
        <position position="1"/>
    </location>
</feature>
<dbReference type="GO" id="GO:0005506">
    <property type="term" value="F:iron ion binding"/>
    <property type="evidence" value="ECO:0007669"/>
    <property type="project" value="InterPro"/>
</dbReference>
<dbReference type="EMBL" id="MRZV01002844">
    <property type="protein sequence ID" value="PIK32987.1"/>
    <property type="molecule type" value="Genomic_DNA"/>
</dbReference>
<keyword evidence="2" id="KW-0479">Metal-binding</keyword>
<evidence type="ECO:0000313" key="5">
    <source>
        <dbReference type="Proteomes" id="UP000230750"/>
    </source>
</evidence>
<name>A0A2G8JB66_STIJA</name>
<dbReference type="Proteomes" id="UP000230750">
    <property type="component" value="Unassembled WGS sequence"/>
</dbReference>
<dbReference type="InterPro" id="IPR036396">
    <property type="entry name" value="Cyt_P450_sf"/>
</dbReference>
<dbReference type="OrthoDB" id="3945418at2759"/>
<reference evidence="4 5" key="1">
    <citation type="journal article" date="2017" name="PLoS Biol.">
        <title>The sea cucumber genome provides insights into morphological evolution and visceral regeneration.</title>
        <authorList>
            <person name="Zhang X."/>
            <person name="Sun L."/>
            <person name="Yuan J."/>
            <person name="Sun Y."/>
            <person name="Gao Y."/>
            <person name="Zhang L."/>
            <person name="Li S."/>
            <person name="Dai H."/>
            <person name="Hamel J.F."/>
            <person name="Liu C."/>
            <person name="Yu Y."/>
            <person name="Liu S."/>
            <person name="Lin W."/>
            <person name="Guo K."/>
            <person name="Jin S."/>
            <person name="Xu P."/>
            <person name="Storey K.B."/>
            <person name="Huan P."/>
            <person name="Zhang T."/>
            <person name="Zhou Y."/>
            <person name="Zhang J."/>
            <person name="Lin C."/>
            <person name="Li X."/>
            <person name="Xing L."/>
            <person name="Huo D."/>
            <person name="Sun M."/>
            <person name="Wang L."/>
            <person name="Mercier A."/>
            <person name="Li F."/>
            <person name="Yang H."/>
            <person name="Xiang J."/>
        </authorList>
    </citation>
    <scope>NUCLEOTIDE SEQUENCE [LARGE SCALE GENOMIC DNA]</scope>
    <source>
        <strain evidence="4">Shaxun</strain>
        <tissue evidence="4">Muscle</tissue>
    </source>
</reference>
<dbReference type="InterPro" id="IPR039983">
    <property type="entry name" value="CYP46A1"/>
</dbReference>
<dbReference type="GO" id="GO:0033781">
    <property type="term" value="F:cholesterol 24-hydroxylase activity"/>
    <property type="evidence" value="ECO:0007669"/>
    <property type="project" value="InterPro"/>
</dbReference>
<proteinExistence type="inferred from homology"/>
<feature type="non-terminal residue" evidence="4">
    <location>
        <position position="94"/>
    </location>
</feature>
<dbReference type="PRINTS" id="PR00465">
    <property type="entry name" value="EP450IV"/>
</dbReference>
<keyword evidence="5" id="KW-1185">Reference proteome</keyword>
<dbReference type="GO" id="GO:0020037">
    <property type="term" value="F:heme binding"/>
    <property type="evidence" value="ECO:0007669"/>
    <property type="project" value="InterPro"/>
</dbReference>
<dbReference type="AlphaFoldDB" id="A0A2G8JB66"/>
<dbReference type="InterPro" id="IPR002403">
    <property type="entry name" value="Cyt_P450_E_grp-IV"/>
</dbReference>
<dbReference type="PANTHER" id="PTHR24293:SF0">
    <property type="entry name" value="CYP46A1 PROTEIN-RELATED"/>
    <property type="match status" value="1"/>
</dbReference>
<evidence type="ECO:0000256" key="1">
    <source>
        <dbReference type="ARBA" id="ARBA00010617"/>
    </source>
</evidence>
<sequence>LKQEVDEVIGDKEDITQNELNKLEYMARLFKETLRLYGPAGGIHKICAKEFIACGFRIPANTFLMLHHQAMIADEQFFDEPDKFDPERWINEDR</sequence>
<evidence type="ECO:0000256" key="3">
    <source>
        <dbReference type="ARBA" id="ARBA00023004"/>
    </source>
</evidence>
<protein>
    <submittedName>
        <fullName evidence="4">Putative cholesterol 24-hydroxylase</fullName>
    </submittedName>
</protein>
<dbReference type="PANTHER" id="PTHR24293">
    <property type="entry name" value="CYTOCHROME P450 FAMILY 46 SUBFAMILY A"/>
    <property type="match status" value="1"/>
</dbReference>
<dbReference type="InterPro" id="IPR001128">
    <property type="entry name" value="Cyt_P450"/>
</dbReference>
<keyword evidence="3" id="KW-0408">Iron</keyword>
<accession>A0A2G8JB66</accession>
<dbReference type="GO" id="GO:0006707">
    <property type="term" value="P:cholesterol catabolic process"/>
    <property type="evidence" value="ECO:0007669"/>
    <property type="project" value="InterPro"/>
</dbReference>
<evidence type="ECO:0000313" key="4">
    <source>
        <dbReference type="EMBL" id="PIK32987.1"/>
    </source>
</evidence>